<dbReference type="AlphaFoldDB" id="D7DKY9"/>
<dbReference type="InterPro" id="IPR029069">
    <property type="entry name" value="HotDog_dom_sf"/>
</dbReference>
<dbReference type="KEGG" id="meh:M301_0213"/>
<protein>
    <recommendedName>
        <fullName evidence="3">Thioesterase</fullName>
    </recommendedName>
</protein>
<dbReference type="Pfam" id="PF14539">
    <property type="entry name" value="DUF4442"/>
    <property type="match status" value="1"/>
</dbReference>
<dbReference type="InterPro" id="IPR027961">
    <property type="entry name" value="DUF4442"/>
</dbReference>
<organism evidence="1 2">
    <name type="scientific">Methylotenera versatilis (strain 301)</name>
    <dbReference type="NCBI Taxonomy" id="666681"/>
    <lineage>
        <taxon>Bacteria</taxon>
        <taxon>Pseudomonadati</taxon>
        <taxon>Pseudomonadota</taxon>
        <taxon>Betaproteobacteria</taxon>
        <taxon>Nitrosomonadales</taxon>
        <taxon>Methylophilaceae</taxon>
        <taxon>Methylotenera</taxon>
    </lineage>
</organism>
<dbReference type="Gene3D" id="3.10.129.10">
    <property type="entry name" value="Hotdog Thioesterase"/>
    <property type="match status" value="1"/>
</dbReference>
<keyword evidence="2" id="KW-1185">Reference proteome</keyword>
<reference evidence="1 2" key="2">
    <citation type="journal article" date="2011" name="J. Bacteriol.">
        <title>Genomes of three methylotrophs from a single niche uncover genetic and metabolic divergence of Methylophilaceae.</title>
        <authorList>
            <person name="Lapidus A."/>
            <person name="Clum A."/>
            <person name="Labutti K."/>
            <person name="Kaluzhnaya M.G."/>
            <person name="Lim S."/>
            <person name="Beck D.A."/>
            <person name="Glavina Del Rio T."/>
            <person name="Nolan M."/>
            <person name="Mavromatis K."/>
            <person name="Huntemann M."/>
            <person name="Lucas S."/>
            <person name="Lidstrom M.E."/>
            <person name="Ivanova N."/>
            <person name="Chistoserdova L."/>
        </authorList>
    </citation>
    <scope>NUCLEOTIDE SEQUENCE [LARGE SCALE GENOMIC DNA]</scope>
    <source>
        <strain evidence="1 2">301</strain>
    </source>
</reference>
<accession>D7DKY9</accession>
<proteinExistence type="predicted"/>
<dbReference type="STRING" id="666681.M301_0213"/>
<dbReference type="HOGENOM" id="CLU_1824464_0_0_4"/>
<evidence type="ECO:0000313" key="2">
    <source>
        <dbReference type="Proteomes" id="UP000000383"/>
    </source>
</evidence>
<evidence type="ECO:0008006" key="3">
    <source>
        <dbReference type="Google" id="ProtNLM"/>
    </source>
</evidence>
<name>D7DKY9_METV0</name>
<dbReference type="eggNOG" id="COG2050">
    <property type="taxonomic scope" value="Bacteria"/>
</dbReference>
<sequence length="139" mass="14872">MNVSELPFNQLIGLELAANDSGFETSLPENLQYANHLGTVHASAMLALAEAGSGAFLAKHFAEYTSFVPVVRRLEAKFHKPAVGQISARCPVSSEVVETWGQELVSRGRLSVAIPVEVVDAAGVMVMSAIVEWFITSAN</sequence>
<dbReference type="Proteomes" id="UP000000383">
    <property type="component" value="Chromosome"/>
</dbReference>
<dbReference type="RefSeq" id="WP_013146917.1">
    <property type="nucleotide sequence ID" value="NC_014207.1"/>
</dbReference>
<evidence type="ECO:0000313" key="1">
    <source>
        <dbReference type="EMBL" id="ADI28600.1"/>
    </source>
</evidence>
<gene>
    <name evidence="1" type="ordered locus">M301_0213</name>
</gene>
<dbReference type="EMBL" id="CP002056">
    <property type="protein sequence ID" value="ADI28600.1"/>
    <property type="molecule type" value="Genomic_DNA"/>
</dbReference>
<dbReference type="OrthoDB" id="793353at2"/>
<dbReference type="SUPFAM" id="SSF54637">
    <property type="entry name" value="Thioesterase/thiol ester dehydrase-isomerase"/>
    <property type="match status" value="1"/>
</dbReference>
<reference evidence="2" key="1">
    <citation type="submission" date="2010-05" db="EMBL/GenBank/DDBJ databases">
        <title>Complete sequence of Methylotenera sp. 301.</title>
        <authorList>
            <person name="Lucas S."/>
            <person name="Copeland A."/>
            <person name="Lapidus A."/>
            <person name="Cheng J.-F."/>
            <person name="Bruce D."/>
            <person name="Goodwin L."/>
            <person name="Pitluck S."/>
            <person name="Clum A."/>
            <person name="Land M."/>
            <person name="Hauser L."/>
            <person name="Kyrpides N."/>
            <person name="Ivanova N."/>
            <person name="Chistoservova L."/>
            <person name="Kalyuzhnaya M."/>
            <person name="Woyke T."/>
        </authorList>
    </citation>
    <scope>NUCLEOTIDE SEQUENCE [LARGE SCALE GENOMIC DNA]</scope>
    <source>
        <strain evidence="2">301</strain>
    </source>
</reference>